<feature type="transmembrane region" description="Helical" evidence="7">
    <location>
        <begin position="234"/>
        <end position="251"/>
    </location>
</feature>
<evidence type="ECO:0000313" key="9">
    <source>
        <dbReference type="EMBL" id="NBC68679.1"/>
    </source>
</evidence>
<feature type="transmembrane region" description="Helical" evidence="7">
    <location>
        <begin position="307"/>
        <end position="327"/>
    </location>
</feature>
<dbReference type="Proteomes" id="UP000558113">
    <property type="component" value="Unassembled WGS sequence"/>
</dbReference>
<dbReference type="CDD" id="cd17321">
    <property type="entry name" value="MFS_MMR_MDR_like"/>
    <property type="match status" value="1"/>
</dbReference>
<comment type="caution">
    <text evidence="9">The sequence shown here is derived from an EMBL/GenBank/DDBJ whole genome shotgun (WGS) entry which is preliminary data.</text>
</comment>
<dbReference type="RefSeq" id="WP_161695745.1">
    <property type="nucleotide sequence ID" value="NZ_JAAAMU010000003.1"/>
</dbReference>
<proteinExistence type="predicted"/>
<evidence type="ECO:0000256" key="3">
    <source>
        <dbReference type="ARBA" id="ARBA00022475"/>
    </source>
</evidence>
<dbReference type="EMBL" id="JAAAMU010000003">
    <property type="protein sequence ID" value="NBC68679.1"/>
    <property type="molecule type" value="Genomic_DNA"/>
</dbReference>
<dbReference type="PANTHER" id="PTHR42718">
    <property type="entry name" value="MAJOR FACILITATOR SUPERFAMILY MULTIDRUG TRANSPORTER MFSC"/>
    <property type="match status" value="1"/>
</dbReference>
<evidence type="ECO:0000256" key="4">
    <source>
        <dbReference type="ARBA" id="ARBA00022692"/>
    </source>
</evidence>
<dbReference type="PRINTS" id="PR01036">
    <property type="entry name" value="TCRTETB"/>
</dbReference>
<feature type="transmembrane region" description="Helical" evidence="7">
    <location>
        <begin position="434"/>
        <end position="452"/>
    </location>
</feature>
<keyword evidence="6 7" id="KW-0472">Membrane</keyword>
<feature type="transmembrane region" description="Helical" evidence="7">
    <location>
        <begin position="204"/>
        <end position="222"/>
    </location>
</feature>
<keyword evidence="3" id="KW-1003">Cell membrane</keyword>
<keyword evidence="10" id="KW-1185">Reference proteome</keyword>
<feature type="transmembrane region" description="Helical" evidence="7">
    <location>
        <begin position="403"/>
        <end position="422"/>
    </location>
</feature>
<dbReference type="Gene3D" id="1.20.1250.20">
    <property type="entry name" value="MFS general substrate transporter like domains"/>
    <property type="match status" value="1"/>
</dbReference>
<feature type="transmembrane region" description="Helical" evidence="7">
    <location>
        <begin position="272"/>
        <end position="295"/>
    </location>
</feature>
<feature type="transmembrane region" description="Helical" evidence="7">
    <location>
        <begin position="46"/>
        <end position="72"/>
    </location>
</feature>
<keyword evidence="4 7" id="KW-0812">Transmembrane</keyword>
<feature type="transmembrane region" description="Helical" evidence="7">
    <location>
        <begin position="142"/>
        <end position="166"/>
    </location>
</feature>
<dbReference type="AlphaFoldDB" id="A0A7X4YNH4"/>
<evidence type="ECO:0000256" key="7">
    <source>
        <dbReference type="SAM" id="Phobius"/>
    </source>
</evidence>
<evidence type="ECO:0000313" key="10">
    <source>
        <dbReference type="Proteomes" id="UP000558113"/>
    </source>
</evidence>
<protein>
    <submittedName>
        <fullName evidence="9">MFS transporter</fullName>
    </submittedName>
</protein>
<dbReference type="Gene3D" id="1.20.1720.10">
    <property type="entry name" value="Multidrug resistance protein D"/>
    <property type="match status" value="1"/>
</dbReference>
<feature type="transmembrane region" description="Helical" evidence="7">
    <location>
        <begin position="334"/>
        <end position="354"/>
    </location>
</feature>
<dbReference type="InterPro" id="IPR036259">
    <property type="entry name" value="MFS_trans_sf"/>
</dbReference>
<evidence type="ECO:0000256" key="5">
    <source>
        <dbReference type="ARBA" id="ARBA00022989"/>
    </source>
</evidence>
<dbReference type="OrthoDB" id="102502at2"/>
<accession>A0A7X4YNH4</accession>
<dbReference type="GO" id="GO:0022857">
    <property type="term" value="F:transmembrane transporter activity"/>
    <property type="evidence" value="ECO:0007669"/>
    <property type="project" value="InterPro"/>
</dbReference>
<evidence type="ECO:0000256" key="6">
    <source>
        <dbReference type="ARBA" id="ARBA00023136"/>
    </source>
</evidence>
<feature type="domain" description="Major facilitator superfamily (MFS) profile" evidence="8">
    <location>
        <begin position="18"/>
        <end position="457"/>
    </location>
</feature>
<dbReference type="PROSITE" id="PS50850">
    <property type="entry name" value="MFS"/>
    <property type="match status" value="1"/>
</dbReference>
<evidence type="ECO:0000259" key="8">
    <source>
        <dbReference type="PROSITE" id="PS50850"/>
    </source>
</evidence>
<dbReference type="GO" id="GO:0005886">
    <property type="term" value="C:plasma membrane"/>
    <property type="evidence" value="ECO:0007669"/>
    <property type="project" value="UniProtKB-SubCell"/>
</dbReference>
<dbReference type="InterPro" id="IPR020846">
    <property type="entry name" value="MFS_dom"/>
</dbReference>
<keyword evidence="2" id="KW-0813">Transport</keyword>
<feature type="transmembrane region" description="Helical" evidence="7">
    <location>
        <begin position="172"/>
        <end position="192"/>
    </location>
</feature>
<reference evidence="9 10" key="1">
    <citation type="submission" date="2020-01" db="EMBL/GenBank/DDBJ databases">
        <title>Paenibacillus soybeanensis sp. nov. isolated from the nodules of soybean (Glycine max(L.) Merr).</title>
        <authorList>
            <person name="Wang H."/>
        </authorList>
    </citation>
    <scope>NUCLEOTIDE SEQUENCE [LARGE SCALE GENOMIC DNA]</scope>
    <source>
        <strain evidence="9 10">DSM 23054</strain>
    </source>
</reference>
<gene>
    <name evidence="9" type="ORF">GT003_06750</name>
</gene>
<feature type="transmembrane region" description="Helical" evidence="7">
    <location>
        <begin position="15"/>
        <end position="40"/>
    </location>
</feature>
<organism evidence="9 10">
    <name type="scientific">Paenibacillus sacheonensis</name>
    <dbReference type="NCBI Taxonomy" id="742054"/>
    <lineage>
        <taxon>Bacteria</taxon>
        <taxon>Bacillati</taxon>
        <taxon>Bacillota</taxon>
        <taxon>Bacilli</taxon>
        <taxon>Bacillales</taxon>
        <taxon>Paenibacillaceae</taxon>
        <taxon>Paenibacillus</taxon>
    </lineage>
</organism>
<feature type="transmembrane region" description="Helical" evidence="7">
    <location>
        <begin position="360"/>
        <end position="377"/>
    </location>
</feature>
<evidence type="ECO:0000256" key="2">
    <source>
        <dbReference type="ARBA" id="ARBA00022448"/>
    </source>
</evidence>
<feature type="transmembrane region" description="Helical" evidence="7">
    <location>
        <begin position="109"/>
        <end position="130"/>
    </location>
</feature>
<feature type="transmembrane region" description="Helical" evidence="7">
    <location>
        <begin position="84"/>
        <end position="103"/>
    </location>
</feature>
<sequence>MEVSANKRLIQNEPYLSIVLVAGIGMFLTTLDSGILNVAISSLVRAFHSSVTTIAWTISLYTIVICSCIVVFGRLSDRYGRLKIYAIGLTVFALASLFCAFSDTVMHLLLFRILQGIGAAMLQATSAALITTLVPPNKKGEALGALAAFFGLGHVLGPVAGGIILSTAGWKWLFLMNIPICLLCLLACRYVLKGKGSSISKLQPLNLSGGLLLSASIFSLVYGCAELESLHSRSYIFLPTFAILMFVFILREKQTSHPIVPLALFKNGFFTVALYAIFSYGGVTRLCMVAIPYYLEQKSDYVPWQSGLVNLLLPLGIVLTSTIAGRLMRSRGTFRLMTIGLCCMLVPLLILAFLHPNRHLPIVCFMLFVYGLGAGLFQPSNMAAIMEAVGPDHQATIGSVQRLAQNIGISLFTVVTAGFLQSPAHEVWIGLRDSFYLAAAATILSLMGFCMLKQYGK</sequence>
<dbReference type="PANTHER" id="PTHR42718:SF46">
    <property type="entry name" value="BLR6921 PROTEIN"/>
    <property type="match status" value="1"/>
</dbReference>
<dbReference type="SUPFAM" id="SSF103473">
    <property type="entry name" value="MFS general substrate transporter"/>
    <property type="match status" value="1"/>
</dbReference>
<comment type="subcellular location">
    <subcellularLocation>
        <location evidence="1">Cell membrane</location>
        <topology evidence="1">Multi-pass membrane protein</topology>
    </subcellularLocation>
</comment>
<name>A0A7X4YNH4_9BACL</name>
<dbReference type="Pfam" id="PF07690">
    <property type="entry name" value="MFS_1"/>
    <property type="match status" value="1"/>
</dbReference>
<keyword evidence="5 7" id="KW-1133">Transmembrane helix</keyword>
<dbReference type="InterPro" id="IPR011701">
    <property type="entry name" value="MFS"/>
</dbReference>
<evidence type="ECO:0000256" key="1">
    <source>
        <dbReference type="ARBA" id="ARBA00004651"/>
    </source>
</evidence>